<proteinExistence type="inferred from homology"/>
<evidence type="ECO:0000256" key="10">
    <source>
        <dbReference type="ARBA" id="ARBA00057335"/>
    </source>
</evidence>
<evidence type="ECO:0000256" key="13">
    <source>
        <dbReference type="SAM" id="Phobius"/>
    </source>
</evidence>
<feature type="active site" evidence="11">
    <location>
        <position position="445"/>
    </location>
</feature>
<keyword evidence="13" id="KW-0812">Transmembrane</keyword>
<keyword evidence="6 12" id="KW-0063">Aspartyl esterase</keyword>
<reference evidence="16" key="1">
    <citation type="journal article" date="2016" name="Nature">
        <title>The genome of the seagrass Zostera marina reveals angiosperm adaptation to the sea.</title>
        <authorList>
            <person name="Olsen J.L."/>
            <person name="Rouze P."/>
            <person name="Verhelst B."/>
            <person name="Lin Y.-C."/>
            <person name="Bayer T."/>
            <person name="Collen J."/>
            <person name="Dattolo E."/>
            <person name="De Paoli E."/>
            <person name="Dittami S."/>
            <person name="Maumus F."/>
            <person name="Michel G."/>
            <person name="Kersting A."/>
            <person name="Lauritano C."/>
            <person name="Lohaus R."/>
            <person name="Toepel M."/>
            <person name="Tonon T."/>
            <person name="Vanneste K."/>
            <person name="Amirebrahimi M."/>
            <person name="Brakel J."/>
            <person name="Bostroem C."/>
            <person name="Chovatia M."/>
            <person name="Grimwood J."/>
            <person name="Jenkins J.W."/>
            <person name="Jueterbock A."/>
            <person name="Mraz A."/>
            <person name="Stam W.T."/>
            <person name="Tice H."/>
            <person name="Bornberg-Bauer E."/>
            <person name="Green P.J."/>
            <person name="Pearson G.A."/>
            <person name="Procaccini G."/>
            <person name="Duarte C.M."/>
            <person name="Schmutz J."/>
            <person name="Reusch T.B.H."/>
            <person name="Van de Peer Y."/>
        </authorList>
    </citation>
    <scope>NUCLEOTIDE SEQUENCE [LARGE SCALE GENOMIC DNA]</scope>
    <source>
        <strain evidence="16">cv. Finnish</strain>
    </source>
</reference>
<dbReference type="InterPro" id="IPR012334">
    <property type="entry name" value="Pectin_lyas_fold"/>
</dbReference>
<keyword evidence="16" id="KW-1185">Reference proteome</keyword>
<dbReference type="Proteomes" id="UP000036987">
    <property type="component" value="Unassembled WGS sequence"/>
</dbReference>
<comment type="function">
    <text evidence="10">Acts in the modification of cell walls via demethylesterification of cell wall pectin.</text>
</comment>
<evidence type="ECO:0000256" key="8">
    <source>
        <dbReference type="ARBA" id="ARBA00023180"/>
    </source>
</evidence>
<dbReference type="OrthoDB" id="2019149at2759"/>
<dbReference type="InterPro" id="IPR011050">
    <property type="entry name" value="Pectin_lyase_fold/virulence"/>
</dbReference>
<feature type="domain" description="Pectinesterase inhibitor" evidence="14">
    <location>
        <begin position="77"/>
        <end position="229"/>
    </location>
</feature>
<evidence type="ECO:0000256" key="9">
    <source>
        <dbReference type="ARBA" id="ARBA00047928"/>
    </source>
</evidence>
<dbReference type="PANTHER" id="PTHR31707">
    <property type="entry name" value="PECTINESTERASE"/>
    <property type="match status" value="1"/>
</dbReference>
<evidence type="ECO:0000256" key="4">
    <source>
        <dbReference type="ARBA" id="ARBA00013229"/>
    </source>
</evidence>
<name>A0A0K9NZW1_ZOSMR</name>
<dbReference type="FunFam" id="2.160.20.10:FF:000001">
    <property type="entry name" value="Pectinesterase"/>
    <property type="match status" value="1"/>
</dbReference>
<dbReference type="InterPro" id="IPR000070">
    <property type="entry name" value="Pectinesterase_cat"/>
</dbReference>
<dbReference type="GO" id="GO:0030599">
    <property type="term" value="F:pectinesterase activity"/>
    <property type="evidence" value="ECO:0000318"/>
    <property type="project" value="GO_Central"/>
</dbReference>
<feature type="transmembrane region" description="Helical" evidence="13">
    <location>
        <begin position="26"/>
        <end position="49"/>
    </location>
</feature>
<accession>A0A0K9NZW1</accession>
<evidence type="ECO:0000256" key="3">
    <source>
        <dbReference type="ARBA" id="ARBA00007786"/>
    </source>
</evidence>
<comment type="similarity">
    <text evidence="3">In the C-terminal section; belongs to the pectinesterase family.</text>
</comment>
<dbReference type="OMA" id="HAEPWIK"/>
<protein>
    <recommendedName>
        <fullName evidence="4 12">Pectinesterase</fullName>
        <ecNumber evidence="4 12">3.1.1.11</ecNumber>
    </recommendedName>
</protein>
<dbReference type="Gene3D" id="2.160.20.10">
    <property type="entry name" value="Single-stranded right-handed beta-helix, Pectin lyase-like"/>
    <property type="match status" value="1"/>
</dbReference>
<keyword evidence="13" id="KW-0472">Membrane</keyword>
<dbReference type="Pfam" id="PF04043">
    <property type="entry name" value="PMEI"/>
    <property type="match status" value="1"/>
</dbReference>
<dbReference type="InterPro" id="IPR033131">
    <property type="entry name" value="Pectinesterase_Asp_AS"/>
</dbReference>
<dbReference type="InterPro" id="IPR035513">
    <property type="entry name" value="Invertase/methylesterase_inhib"/>
</dbReference>
<dbReference type="SUPFAM" id="SSF51126">
    <property type="entry name" value="Pectin lyase-like"/>
    <property type="match status" value="1"/>
</dbReference>
<dbReference type="NCBIfam" id="TIGR01614">
    <property type="entry name" value="PME_inhib"/>
    <property type="match status" value="1"/>
</dbReference>
<dbReference type="EC" id="3.1.1.11" evidence="4 12"/>
<evidence type="ECO:0000256" key="7">
    <source>
        <dbReference type="ARBA" id="ARBA00023157"/>
    </source>
</evidence>
<dbReference type="AlphaFoldDB" id="A0A0K9NZW1"/>
<dbReference type="EMBL" id="LFYR01001390">
    <property type="protein sequence ID" value="KMZ62254.1"/>
    <property type="molecule type" value="Genomic_DNA"/>
</dbReference>
<dbReference type="PROSITE" id="PS00503">
    <property type="entry name" value="PECTINESTERASE_2"/>
    <property type="match status" value="1"/>
</dbReference>
<dbReference type="GO" id="GO:0045490">
    <property type="term" value="P:pectin catabolic process"/>
    <property type="evidence" value="ECO:0007669"/>
    <property type="project" value="UniProtKB-UniRule"/>
</dbReference>
<comment type="caution">
    <text evidence="15">The sequence shown here is derived from an EMBL/GenBank/DDBJ whole genome shotgun (WGS) entry which is preliminary data.</text>
</comment>
<dbReference type="GO" id="GO:0046910">
    <property type="term" value="F:pectinesterase inhibitor activity"/>
    <property type="evidence" value="ECO:0000318"/>
    <property type="project" value="GO_Central"/>
</dbReference>
<dbReference type="FunFam" id="1.20.140.40:FF:000001">
    <property type="entry name" value="Pectinesterase"/>
    <property type="match status" value="1"/>
</dbReference>
<evidence type="ECO:0000259" key="14">
    <source>
        <dbReference type="SMART" id="SM00856"/>
    </source>
</evidence>
<evidence type="ECO:0000256" key="5">
    <source>
        <dbReference type="ARBA" id="ARBA00022801"/>
    </source>
</evidence>
<evidence type="ECO:0000256" key="11">
    <source>
        <dbReference type="PROSITE-ProRule" id="PRU10040"/>
    </source>
</evidence>
<dbReference type="STRING" id="29655.A0A0K9NZW1"/>
<keyword evidence="5 12" id="KW-0378">Hydrolase</keyword>
<evidence type="ECO:0000256" key="12">
    <source>
        <dbReference type="RuleBase" id="RU000589"/>
    </source>
</evidence>
<dbReference type="InterPro" id="IPR006501">
    <property type="entry name" value="Pectinesterase_inhib_dom"/>
</dbReference>
<dbReference type="Pfam" id="PF01095">
    <property type="entry name" value="Pectinesterase"/>
    <property type="match status" value="1"/>
</dbReference>
<evidence type="ECO:0000256" key="1">
    <source>
        <dbReference type="ARBA" id="ARBA00005184"/>
    </source>
</evidence>
<evidence type="ECO:0000313" key="15">
    <source>
        <dbReference type="EMBL" id="KMZ62254.1"/>
    </source>
</evidence>
<comment type="pathway">
    <text evidence="1 12">Glycan metabolism; pectin degradation; 2-dehydro-3-deoxy-D-gluconate from pectin: step 1/5.</text>
</comment>
<dbReference type="CDD" id="cd15798">
    <property type="entry name" value="PMEI-like_3"/>
    <property type="match status" value="1"/>
</dbReference>
<dbReference type="SUPFAM" id="SSF101148">
    <property type="entry name" value="Plant invertase/pectin methylesterase inhibitor"/>
    <property type="match status" value="1"/>
</dbReference>
<keyword evidence="7" id="KW-1015">Disulfide bond</keyword>
<evidence type="ECO:0000256" key="2">
    <source>
        <dbReference type="ARBA" id="ARBA00006027"/>
    </source>
</evidence>
<keyword evidence="13" id="KW-1133">Transmembrane helix</keyword>
<comment type="catalytic activity">
    <reaction evidence="9 12">
        <text>[(1-&gt;4)-alpha-D-galacturonosyl methyl ester](n) + n H2O = [(1-&gt;4)-alpha-D-galacturonosyl](n) + n methanol + n H(+)</text>
        <dbReference type="Rhea" id="RHEA:22380"/>
        <dbReference type="Rhea" id="RHEA-COMP:14570"/>
        <dbReference type="Rhea" id="RHEA-COMP:14573"/>
        <dbReference type="ChEBI" id="CHEBI:15377"/>
        <dbReference type="ChEBI" id="CHEBI:15378"/>
        <dbReference type="ChEBI" id="CHEBI:17790"/>
        <dbReference type="ChEBI" id="CHEBI:140522"/>
        <dbReference type="ChEBI" id="CHEBI:140523"/>
        <dbReference type="EC" id="3.1.1.11"/>
    </reaction>
</comment>
<evidence type="ECO:0000256" key="6">
    <source>
        <dbReference type="ARBA" id="ARBA00023085"/>
    </source>
</evidence>
<sequence>MPAFQDFGPWSDRRKAELNQKRKKNFIIFGSIALILIISFSIAVVFIIMNMTQKKCSRPVTSTNSSTSSDAAGKALPSTTSIKTVCSKTDYRYLCEKVLKESVGDSKNKSSDPKALIGFSIDAISSELEKVQNKSKLIKSTDPLVSGAVDDCDELFVYAMEDLQRAKQTVDEKDLNQLQNQTHELKNWLSAVVSDQMTCVEGFPQGESKERMRKEVETSRKHTSNALAIVDQMVSLISSFEINDLGFQHRLTEQSSESIENDQLIVTDTGDILPSWVPEEDRRILKERKEKEIEPNVVVAQDGSGKFKTITEALAAMPTIYVGRYVIYVKTGVYDESPIVTKRMENVTMYGDGSKKTTVTGKKNAVDGTRTFQTATFVAVGDRFMAISMGFVNTAGAKKHQAVALRVQSDRSLFLNCLMDGYQDTLYAQSHRQFYRTCVIKGTIDFIFGDAAAVFQNCKITVLRPLDNQKNIVTSHGRSDRRESTGYVLHACKIFPDAKFLPDTRTKIKTYLGRPWQKYARTVIMESSIDGFIDPEGYLPWNGDFGLKSLYYAEYGNDGEGASMGNRVKWPGVRAIKKSKAEEFTVAAFIQGGEWIKDMHVHSPVRLGLYNK</sequence>
<keyword evidence="8" id="KW-0325">Glycoprotein</keyword>
<dbReference type="GO" id="GO:0042545">
    <property type="term" value="P:cell wall modification"/>
    <property type="evidence" value="ECO:0007669"/>
    <property type="project" value="UniProtKB-UniRule"/>
</dbReference>
<dbReference type="UniPathway" id="UPA00545">
    <property type="reaction ID" value="UER00823"/>
</dbReference>
<organism evidence="15 16">
    <name type="scientific">Zostera marina</name>
    <name type="common">Eelgrass</name>
    <dbReference type="NCBI Taxonomy" id="29655"/>
    <lineage>
        <taxon>Eukaryota</taxon>
        <taxon>Viridiplantae</taxon>
        <taxon>Streptophyta</taxon>
        <taxon>Embryophyta</taxon>
        <taxon>Tracheophyta</taxon>
        <taxon>Spermatophyta</taxon>
        <taxon>Magnoliopsida</taxon>
        <taxon>Liliopsida</taxon>
        <taxon>Zosteraceae</taxon>
        <taxon>Zostera</taxon>
    </lineage>
</organism>
<comment type="similarity">
    <text evidence="2">In the N-terminal section; belongs to the PMEI family.</text>
</comment>
<evidence type="ECO:0000313" key="16">
    <source>
        <dbReference type="Proteomes" id="UP000036987"/>
    </source>
</evidence>
<dbReference type="Gene3D" id="1.20.140.40">
    <property type="entry name" value="Invertase/pectin methylesterase inhibitor family protein"/>
    <property type="match status" value="1"/>
</dbReference>
<gene>
    <name evidence="15" type="ORF">ZOSMA_47G00450</name>
</gene>
<dbReference type="SMART" id="SM00856">
    <property type="entry name" value="PMEI"/>
    <property type="match status" value="1"/>
</dbReference>